<protein>
    <recommendedName>
        <fullName evidence="4">Lipoprotein</fullName>
    </recommendedName>
</protein>
<sequence>MAIRRIVLIAFLSATVAACGGNSAFNPGASPPADAAASAKAKDALLRGLGANSFADLCDRVDWACPITDVAAESEYVVSVRSSRTDTRWEPAGRGARSVLRYLRQAPETSKVTTVKYVNANGVVLDTADRLTSAVGGDCALPCGRPG</sequence>
<reference evidence="2" key="1">
    <citation type="submission" date="2022-06" db="EMBL/GenBank/DDBJ databases">
        <title>Novel species in genus nocardia.</title>
        <authorList>
            <person name="Li F."/>
        </authorList>
    </citation>
    <scope>NUCLEOTIDE SEQUENCE</scope>
    <source>
        <strain evidence="2">CDC141</strain>
    </source>
</reference>
<organism evidence="2 3">
    <name type="scientific">Nocardia pulmonis</name>
    <dbReference type="NCBI Taxonomy" id="2951408"/>
    <lineage>
        <taxon>Bacteria</taxon>
        <taxon>Bacillati</taxon>
        <taxon>Actinomycetota</taxon>
        <taxon>Actinomycetes</taxon>
        <taxon>Mycobacteriales</taxon>
        <taxon>Nocardiaceae</taxon>
        <taxon>Nocardia</taxon>
    </lineage>
</organism>
<evidence type="ECO:0008006" key="4">
    <source>
        <dbReference type="Google" id="ProtNLM"/>
    </source>
</evidence>
<evidence type="ECO:0000313" key="3">
    <source>
        <dbReference type="Proteomes" id="UP001139157"/>
    </source>
</evidence>
<gene>
    <name evidence="2" type="ORF">NDR86_35820</name>
</gene>
<proteinExistence type="predicted"/>
<keyword evidence="3" id="KW-1185">Reference proteome</keyword>
<dbReference type="PROSITE" id="PS51257">
    <property type="entry name" value="PROKAR_LIPOPROTEIN"/>
    <property type="match status" value="1"/>
</dbReference>
<dbReference type="AlphaFoldDB" id="A0A9X2EG21"/>
<keyword evidence="1" id="KW-0732">Signal</keyword>
<accession>A0A9X2EG21</accession>
<evidence type="ECO:0000256" key="1">
    <source>
        <dbReference type="SAM" id="SignalP"/>
    </source>
</evidence>
<dbReference type="Proteomes" id="UP001139157">
    <property type="component" value="Unassembled WGS sequence"/>
</dbReference>
<feature type="signal peptide" evidence="1">
    <location>
        <begin position="1"/>
        <end position="20"/>
    </location>
</feature>
<evidence type="ECO:0000313" key="2">
    <source>
        <dbReference type="EMBL" id="MCM6778860.1"/>
    </source>
</evidence>
<dbReference type="RefSeq" id="WP_251918549.1">
    <property type="nucleotide sequence ID" value="NZ_JAMRXG010000028.1"/>
</dbReference>
<dbReference type="EMBL" id="JAMRXG010000028">
    <property type="protein sequence ID" value="MCM6778860.1"/>
    <property type="molecule type" value="Genomic_DNA"/>
</dbReference>
<feature type="chain" id="PRO_5040748219" description="Lipoprotein" evidence="1">
    <location>
        <begin position="21"/>
        <end position="147"/>
    </location>
</feature>
<name>A0A9X2EG21_9NOCA</name>
<comment type="caution">
    <text evidence="2">The sequence shown here is derived from an EMBL/GenBank/DDBJ whole genome shotgun (WGS) entry which is preliminary data.</text>
</comment>